<protein>
    <recommendedName>
        <fullName evidence="1">Metallo-beta-lactamase domain-containing protein</fullName>
    </recommendedName>
</protein>
<accession>A0ABP7C936</accession>
<reference evidence="3" key="1">
    <citation type="journal article" date="2019" name="Int. J. Syst. Evol. Microbiol.">
        <title>The Global Catalogue of Microorganisms (GCM) 10K type strain sequencing project: providing services to taxonomists for standard genome sequencing and annotation.</title>
        <authorList>
            <consortium name="The Broad Institute Genomics Platform"/>
            <consortium name="The Broad Institute Genome Sequencing Center for Infectious Disease"/>
            <person name="Wu L."/>
            <person name="Ma J."/>
        </authorList>
    </citation>
    <scope>NUCLEOTIDE SEQUENCE [LARGE SCALE GENOMIC DNA]</scope>
    <source>
        <strain evidence="3">JCM 30742</strain>
    </source>
</reference>
<sequence length="255" mass="27759">MSPSTVEPLSSGLEAGFPGNGRIHRLGGDILLDERISWCPPDVRRSQPVNCYLIRGRSGSVLVDTGIRLHETEVLEQLDRVLSPREPLSIVLTRTEMECCLNLPAIEAHRQVEAVWYTGGITVPRAAATAKRVSVEPGTALEVEVMDGVVLEFISPLLRLLPTLWIFDPQSGALLTSDAFTHGGGAGSDPRDGLRKFRWFSEADTRPIARDVLRIVRERDVTAIGPGYGAPFVGAGECAEEAERLAAAIREQGIR</sequence>
<keyword evidence="3" id="KW-1185">Reference proteome</keyword>
<gene>
    <name evidence="2" type="ORF">GCM10023081_22160</name>
</gene>
<proteinExistence type="predicted"/>
<dbReference type="InterPro" id="IPR001279">
    <property type="entry name" value="Metallo-B-lactamas"/>
</dbReference>
<feature type="domain" description="Metallo-beta-lactamase" evidence="1">
    <location>
        <begin position="48"/>
        <end position="93"/>
    </location>
</feature>
<name>A0ABP7C936_9MICC</name>
<dbReference type="Gene3D" id="3.60.15.10">
    <property type="entry name" value="Ribonuclease Z/Hydroxyacylglutathione hydrolase-like"/>
    <property type="match status" value="1"/>
</dbReference>
<organism evidence="2 3">
    <name type="scientific">Arthrobacter ginkgonis</name>
    <dbReference type="NCBI Taxonomy" id="1630594"/>
    <lineage>
        <taxon>Bacteria</taxon>
        <taxon>Bacillati</taxon>
        <taxon>Actinomycetota</taxon>
        <taxon>Actinomycetes</taxon>
        <taxon>Micrococcales</taxon>
        <taxon>Micrococcaceae</taxon>
        <taxon>Arthrobacter</taxon>
    </lineage>
</organism>
<evidence type="ECO:0000313" key="2">
    <source>
        <dbReference type="EMBL" id="GAA3684044.1"/>
    </source>
</evidence>
<dbReference type="RefSeq" id="WP_345150793.1">
    <property type="nucleotide sequence ID" value="NZ_BAABEO010000015.1"/>
</dbReference>
<dbReference type="Proteomes" id="UP001500752">
    <property type="component" value="Unassembled WGS sequence"/>
</dbReference>
<evidence type="ECO:0000259" key="1">
    <source>
        <dbReference type="Pfam" id="PF00753"/>
    </source>
</evidence>
<evidence type="ECO:0000313" key="3">
    <source>
        <dbReference type="Proteomes" id="UP001500752"/>
    </source>
</evidence>
<dbReference type="Pfam" id="PF00753">
    <property type="entry name" value="Lactamase_B"/>
    <property type="match status" value="1"/>
</dbReference>
<dbReference type="InterPro" id="IPR036866">
    <property type="entry name" value="RibonucZ/Hydroxyglut_hydro"/>
</dbReference>
<dbReference type="SUPFAM" id="SSF56281">
    <property type="entry name" value="Metallo-hydrolase/oxidoreductase"/>
    <property type="match status" value="1"/>
</dbReference>
<dbReference type="EMBL" id="BAABEO010000015">
    <property type="protein sequence ID" value="GAA3684044.1"/>
    <property type="molecule type" value="Genomic_DNA"/>
</dbReference>
<comment type="caution">
    <text evidence="2">The sequence shown here is derived from an EMBL/GenBank/DDBJ whole genome shotgun (WGS) entry which is preliminary data.</text>
</comment>